<dbReference type="Gene3D" id="3.30.9.10">
    <property type="entry name" value="D-Amino Acid Oxidase, subunit A, domain 2"/>
    <property type="match status" value="1"/>
</dbReference>
<dbReference type="GO" id="GO:0016491">
    <property type="term" value="F:oxidoreductase activity"/>
    <property type="evidence" value="ECO:0007669"/>
    <property type="project" value="UniProtKB-KW"/>
</dbReference>
<feature type="domain" description="FAD dependent oxidoreductase" evidence="2">
    <location>
        <begin position="31"/>
        <end position="381"/>
    </location>
</feature>
<dbReference type="AlphaFoldDB" id="A0A2W7N845"/>
<evidence type="ECO:0000313" key="3">
    <source>
        <dbReference type="EMBL" id="PZX16321.1"/>
    </source>
</evidence>
<proteinExistence type="predicted"/>
<evidence type="ECO:0000256" key="1">
    <source>
        <dbReference type="ARBA" id="ARBA00023002"/>
    </source>
</evidence>
<dbReference type="InterPro" id="IPR006076">
    <property type="entry name" value="FAD-dep_OxRdtase"/>
</dbReference>
<comment type="caution">
    <text evidence="3">The sequence shown here is derived from an EMBL/GenBank/DDBJ whole genome shotgun (WGS) entry which is preliminary data.</text>
</comment>
<accession>A0A2W7N845</accession>
<dbReference type="OrthoDB" id="9806601at2"/>
<dbReference type="Pfam" id="PF01266">
    <property type="entry name" value="DAO"/>
    <property type="match status" value="1"/>
</dbReference>
<dbReference type="PANTHER" id="PTHR13847">
    <property type="entry name" value="SARCOSINE DEHYDROGENASE-RELATED"/>
    <property type="match status" value="1"/>
</dbReference>
<evidence type="ECO:0000313" key="4">
    <source>
        <dbReference type="Proteomes" id="UP000248916"/>
    </source>
</evidence>
<name>A0A2W7N845_9RHOB</name>
<dbReference type="SUPFAM" id="SSF51905">
    <property type="entry name" value="FAD/NAD(P)-binding domain"/>
    <property type="match status" value="1"/>
</dbReference>
<dbReference type="InterPro" id="IPR036188">
    <property type="entry name" value="FAD/NAD-bd_sf"/>
</dbReference>
<dbReference type="EMBL" id="QKZL01000007">
    <property type="protein sequence ID" value="PZX16321.1"/>
    <property type="molecule type" value="Genomic_DNA"/>
</dbReference>
<organism evidence="3 4">
    <name type="scientific">Palleronia aestuarii</name>
    <dbReference type="NCBI Taxonomy" id="568105"/>
    <lineage>
        <taxon>Bacteria</taxon>
        <taxon>Pseudomonadati</taxon>
        <taxon>Pseudomonadota</taxon>
        <taxon>Alphaproteobacteria</taxon>
        <taxon>Rhodobacterales</taxon>
        <taxon>Roseobacteraceae</taxon>
        <taxon>Palleronia</taxon>
    </lineage>
</organism>
<dbReference type="GO" id="GO:0005737">
    <property type="term" value="C:cytoplasm"/>
    <property type="evidence" value="ECO:0007669"/>
    <property type="project" value="TreeGrafter"/>
</dbReference>
<dbReference type="RefSeq" id="WP_111537311.1">
    <property type="nucleotide sequence ID" value="NZ_QKZL01000007.1"/>
</dbReference>
<protein>
    <submittedName>
        <fullName evidence="3">Glycine/D-amino acid oxidase-like deaminating enzyme</fullName>
    </submittedName>
</protein>
<dbReference type="Proteomes" id="UP000248916">
    <property type="component" value="Unassembled WGS sequence"/>
</dbReference>
<evidence type="ECO:0000259" key="2">
    <source>
        <dbReference type="Pfam" id="PF01266"/>
    </source>
</evidence>
<dbReference type="Gene3D" id="3.50.50.60">
    <property type="entry name" value="FAD/NAD(P)-binding domain"/>
    <property type="match status" value="1"/>
</dbReference>
<gene>
    <name evidence="3" type="ORF">LX81_02173</name>
</gene>
<keyword evidence="1" id="KW-0560">Oxidoreductase</keyword>
<keyword evidence="4" id="KW-1185">Reference proteome</keyword>
<sequence>MARRPAPRILWRETAPEDASYPPLEGTLDVDVAVIGGGFTGISTAYHLAASGVTVAVLEAETIGFGGSGRNVGLVNAGLWMPPDAVEAELGAEEGAALNARLADGPTLVFELIERLQIECEAVRQGTLHLAHSPSGLRDLEDRHAQQRTRGSPVRLLDAEETARRTGSTAFHGALWDARAGTIQPLAYVQGLARAAAAQGARICEHSVVESTVRDGGAWRLVTRNGIVRAPRLVRATNAYGTGGGGPNPIIAAHYFQLATAPLAPAERERILAGGEGCWDTATIMSSFRMDRAGRLILGALGDLGGAGGSAHRGWAKRKLRHLFPRLRDLDFEHAWTGRVAMTSAHLPRVERLGEGAVSIFGYSGRGIAPGTVFGQAAANWATGQGTFPVVITDPVREPRAALRSAAYESGATLFHLIDSRRSAPIGPDRGT</sequence>
<dbReference type="PANTHER" id="PTHR13847:SF275">
    <property type="entry name" value="GAMMA-GLUTAMYLPUTRESCINE OXIDOREDUCTASE"/>
    <property type="match status" value="1"/>
</dbReference>
<reference evidence="3 4" key="1">
    <citation type="submission" date="2018-06" db="EMBL/GenBank/DDBJ databases">
        <title>Genomic Encyclopedia of Archaeal and Bacterial Type Strains, Phase II (KMG-II): from individual species to whole genera.</title>
        <authorList>
            <person name="Goeker M."/>
        </authorList>
    </citation>
    <scope>NUCLEOTIDE SEQUENCE [LARGE SCALE GENOMIC DNA]</scope>
    <source>
        <strain evidence="3 4">DSM 22009</strain>
    </source>
</reference>